<organism evidence="2 3">
    <name type="scientific">Araneus ventricosus</name>
    <name type="common">Orbweaver spider</name>
    <name type="synonym">Epeira ventricosa</name>
    <dbReference type="NCBI Taxonomy" id="182803"/>
    <lineage>
        <taxon>Eukaryota</taxon>
        <taxon>Metazoa</taxon>
        <taxon>Ecdysozoa</taxon>
        <taxon>Arthropoda</taxon>
        <taxon>Chelicerata</taxon>
        <taxon>Arachnida</taxon>
        <taxon>Araneae</taxon>
        <taxon>Araneomorphae</taxon>
        <taxon>Entelegynae</taxon>
        <taxon>Araneoidea</taxon>
        <taxon>Araneidae</taxon>
        <taxon>Araneus</taxon>
    </lineage>
</organism>
<dbReference type="Proteomes" id="UP000499080">
    <property type="component" value="Unassembled WGS sequence"/>
</dbReference>
<name>A0A4Y2K841_ARAVE</name>
<keyword evidence="3" id="KW-1185">Reference proteome</keyword>
<sequence length="97" mass="11114">MILRLKLQGPRWPSDKVLASAPRAPGPKPDFTEDPRRKLACCTPNHTQGPSALPLVRRGNLERERQSRRRPRHLSAVQYYDVRPKLALVLLQSEKLI</sequence>
<protein>
    <submittedName>
        <fullName evidence="2">Uncharacterized protein</fullName>
    </submittedName>
</protein>
<proteinExistence type="predicted"/>
<gene>
    <name evidence="2" type="ORF">AVEN_254706_1</name>
</gene>
<dbReference type="EMBL" id="BGPR01004233">
    <property type="protein sequence ID" value="GBM97442.1"/>
    <property type="molecule type" value="Genomic_DNA"/>
</dbReference>
<accession>A0A4Y2K841</accession>
<evidence type="ECO:0000313" key="3">
    <source>
        <dbReference type="Proteomes" id="UP000499080"/>
    </source>
</evidence>
<comment type="caution">
    <text evidence="2">The sequence shown here is derived from an EMBL/GenBank/DDBJ whole genome shotgun (WGS) entry which is preliminary data.</text>
</comment>
<evidence type="ECO:0000313" key="2">
    <source>
        <dbReference type="EMBL" id="GBM97442.1"/>
    </source>
</evidence>
<reference evidence="2 3" key="1">
    <citation type="journal article" date="2019" name="Sci. Rep.">
        <title>Orb-weaving spider Araneus ventricosus genome elucidates the spidroin gene catalogue.</title>
        <authorList>
            <person name="Kono N."/>
            <person name="Nakamura H."/>
            <person name="Ohtoshi R."/>
            <person name="Moran D.A.P."/>
            <person name="Shinohara A."/>
            <person name="Yoshida Y."/>
            <person name="Fujiwara M."/>
            <person name="Mori M."/>
            <person name="Tomita M."/>
            <person name="Arakawa K."/>
        </authorList>
    </citation>
    <scope>NUCLEOTIDE SEQUENCE [LARGE SCALE GENOMIC DNA]</scope>
</reference>
<dbReference type="AlphaFoldDB" id="A0A4Y2K841"/>
<feature type="region of interest" description="Disordered" evidence="1">
    <location>
        <begin position="14"/>
        <end position="36"/>
    </location>
</feature>
<evidence type="ECO:0000256" key="1">
    <source>
        <dbReference type="SAM" id="MobiDB-lite"/>
    </source>
</evidence>